<sequence length="255" mass="28168">MSPTIHIVRHGEAEHNVGYDLSIRDPGLTARGGMQCQSLAASFPYKDQISLLVASPLRRTVQTAHWAFAAGAATTDASSDAASEERKEKQRQRVIVGLGELQECSAYPCDVGRSVEELSVSGALLDLSRVEPAWNSKQNLYGVTEDAVRARVRRARHILRELAAACVAKGEKDAHIVVVSHGTLIQYLIERPDARRKNFDNCEYRSYKFVDLHGKDPSTAGLVETNESFYRRNGPLNMRSPKEADDLLAAEVHRG</sequence>
<comment type="caution">
    <text evidence="1">The sequence shown here is derived from an EMBL/GenBank/DDBJ whole genome shotgun (WGS) entry which is preliminary data.</text>
</comment>
<dbReference type="PANTHER" id="PTHR48100">
    <property type="entry name" value="BROAD-SPECIFICITY PHOSPHATASE YOR283W-RELATED"/>
    <property type="match status" value="1"/>
</dbReference>
<evidence type="ECO:0000313" key="1">
    <source>
        <dbReference type="EMBL" id="KAK8873553.1"/>
    </source>
</evidence>
<dbReference type="CDD" id="cd07067">
    <property type="entry name" value="HP_PGM_like"/>
    <property type="match status" value="1"/>
</dbReference>
<name>A0ABR2J708_9PEZI</name>
<dbReference type="PANTHER" id="PTHR48100:SF54">
    <property type="entry name" value="PHOSPHATASE SPAC5H10.03-RELATED"/>
    <property type="match status" value="1"/>
</dbReference>
<dbReference type="InterPro" id="IPR050275">
    <property type="entry name" value="PGM_Phosphatase"/>
</dbReference>
<proteinExistence type="predicted"/>
<dbReference type="InterPro" id="IPR029033">
    <property type="entry name" value="His_PPase_superfam"/>
</dbReference>
<dbReference type="EMBL" id="JAPCWZ010000003">
    <property type="protein sequence ID" value="KAK8873553.1"/>
    <property type="molecule type" value="Genomic_DNA"/>
</dbReference>
<dbReference type="InterPro" id="IPR001345">
    <property type="entry name" value="PG/BPGM_mutase_AS"/>
</dbReference>
<keyword evidence="2" id="KW-1185">Reference proteome</keyword>
<dbReference type="InterPro" id="IPR013078">
    <property type="entry name" value="His_Pase_superF_clade-1"/>
</dbReference>
<gene>
    <name evidence="1" type="ORF">PGQ11_004067</name>
</gene>
<organism evidence="1 2">
    <name type="scientific">Apiospora arundinis</name>
    <dbReference type="NCBI Taxonomy" id="335852"/>
    <lineage>
        <taxon>Eukaryota</taxon>
        <taxon>Fungi</taxon>
        <taxon>Dikarya</taxon>
        <taxon>Ascomycota</taxon>
        <taxon>Pezizomycotina</taxon>
        <taxon>Sordariomycetes</taxon>
        <taxon>Xylariomycetidae</taxon>
        <taxon>Amphisphaeriales</taxon>
        <taxon>Apiosporaceae</taxon>
        <taxon>Apiospora</taxon>
    </lineage>
</organism>
<dbReference type="SMART" id="SM00855">
    <property type="entry name" value="PGAM"/>
    <property type="match status" value="1"/>
</dbReference>
<dbReference type="SUPFAM" id="SSF53254">
    <property type="entry name" value="Phosphoglycerate mutase-like"/>
    <property type="match status" value="1"/>
</dbReference>
<protein>
    <submittedName>
        <fullName evidence="1">Phosphatase</fullName>
    </submittedName>
</protein>
<dbReference type="Pfam" id="PF00300">
    <property type="entry name" value="His_Phos_1"/>
    <property type="match status" value="1"/>
</dbReference>
<reference evidence="1 2" key="1">
    <citation type="journal article" date="2024" name="IMA Fungus">
        <title>Apiospora arundinis, a panoply of carbohydrate-active enzymes and secondary metabolites.</title>
        <authorList>
            <person name="Sorensen T."/>
            <person name="Petersen C."/>
            <person name="Muurmann A.T."/>
            <person name="Christiansen J.V."/>
            <person name="Brundto M.L."/>
            <person name="Overgaard C.K."/>
            <person name="Boysen A.T."/>
            <person name="Wollenberg R.D."/>
            <person name="Larsen T.O."/>
            <person name="Sorensen J.L."/>
            <person name="Nielsen K.L."/>
            <person name="Sondergaard T.E."/>
        </authorList>
    </citation>
    <scope>NUCLEOTIDE SEQUENCE [LARGE SCALE GENOMIC DNA]</scope>
    <source>
        <strain evidence="1 2">AAU 773</strain>
    </source>
</reference>
<dbReference type="PROSITE" id="PS00175">
    <property type="entry name" value="PG_MUTASE"/>
    <property type="match status" value="1"/>
</dbReference>
<evidence type="ECO:0000313" key="2">
    <source>
        <dbReference type="Proteomes" id="UP001390339"/>
    </source>
</evidence>
<dbReference type="Gene3D" id="3.40.50.1240">
    <property type="entry name" value="Phosphoglycerate mutase-like"/>
    <property type="match status" value="1"/>
</dbReference>
<dbReference type="Proteomes" id="UP001390339">
    <property type="component" value="Unassembled WGS sequence"/>
</dbReference>
<accession>A0ABR2J708</accession>